<sequence length="912" mass="100873">MAGRVRAYEISRPKPLPEALPLVQPATAPPPNPTKSTRQPTPAAAASVWPPPLSRPLSDIREITEPSLMDMVSRYSNAPTRRREQNAHKISPEIRHHFAKDRGVVKHKGSVERKSSVRRSLSGRSKDTARSQDERYGNPYEVVASSSYSSTPEKSSCYAIPQSSVPHRSSSFGRSEPPSRAPSRRNTSIRVPWSKEQPQFSVSNRGPCRSPVKEAVRRSDPVSADSARRVPSRTLIRRPHPVDILNAAECKHPRVVLDLRTTAPVFVGGGSLEGLVTVIIDHNERAKERRTLGVGSVTVDLLGYEQTSGDRKATFLALGSDVIDANHPPPASMVEPSNPLTPGDKFWTLCPSSSTLPFMLSLPLDTGPPPFQSRHASIRYVLCATALIRDAGTHYRVRVSKEVQILPTYDPEKALASLPTPLTASDELLLRKTGGHERIRVTAGLHRQIWVSGSTIFVDVHVANKSGKAVRKLQLSLERDVLCYKHAAADTKALSVSQARVFESNHQSTIATNSLKAGANEWNGVPPHSSEIRTYDLAIARDHATIRCGKYFEVRFFLNITAFISSSKSVSLQLPIILIHMNSIDVVPNSVAQVAAAIEERRAQQRKHEREHSQESRLHGRSKHVRQRSVSSPAESTALRSKTSYRPGQAFAAPHQHSLEQQRAERDDLNTLRHMLDSSPRKYMPQIQHAFTVQKQGSNISISSLGGSGERNGLPYAGSTFPTPPVVKYGRRKETRSNVTATAAAEGVDSIRQRMRRMASIDTYTSSSKRATDARSAFGPWHENTKPSPHIRERADTSSHSTAQTLKPYTLGLPLQPNPTRSASPATPPPPAFEEAGTKHKPRISRPATAIGTRTRVEMEEPQDFRSRRERTRFEFKPVRRKGSTSSSLRGRGLGLWDSVRRKTSWDTGGWI</sequence>
<feature type="region of interest" description="Disordered" evidence="1">
    <location>
        <begin position="1"/>
        <end position="229"/>
    </location>
</feature>
<reference evidence="3" key="1">
    <citation type="submission" date="2023-07" db="EMBL/GenBank/DDBJ databases">
        <title>Black Yeasts Isolated from many extreme environments.</title>
        <authorList>
            <person name="Coleine C."/>
            <person name="Stajich J.E."/>
            <person name="Selbmann L."/>
        </authorList>
    </citation>
    <scope>NUCLEOTIDE SEQUENCE</scope>
    <source>
        <strain evidence="3">CCFEE 5485</strain>
    </source>
</reference>
<feature type="region of interest" description="Disordered" evidence="1">
    <location>
        <begin position="602"/>
        <end position="643"/>
    </location>
</feature>
<dbReference type="Gene3D" id="2.60.40.640">
    <property type="match status" value="2"/>
</dbReference>
<dbReference type="EMBL" id="JAUTXT010000060">
    <property type="protein sequence ID" value="KAK3670222.1"/>
    <property type="molecule type" value="Genomic_DNA"/>
</dbReference>
<keyword evidence="4" id="KW-1185">Reference proteome</keyword>
<dbReference type="Pfam" id="PF02752">
    <property type="entry name" value="Arrestin_C"/>
    <property type="match status" value="1"/>
</dbReference>
<accession>A0AAE0WH67</accession>
<protein>
    <recommendedName>
        <fullName evidence="2">Arrestin C-terminal-like domain-containing protein</fullName>
    </recommendedName>
</protein>
<dbReference type="AlphaFoldDB" id="A0AAE0WH67"/>
<feature type="compositionally biased region" description="Basic and acidic residues" evidence="1">
    <location>
        <begin position="1"/>
        <end position="12"/>
    </location>
</feature>
<dbReference type="SMART" id="SM01017">
    <property type="entry name" value="Arrestin_C"/>
    <property type="match status" value="1"/>
</dbReference>
<comment type="caution">
    <text evidence="3">The sequence shown here is derived from an EMBL/GenBank/DDBJ whole genome shotgun (WGS) entry which is preliminary data.</text>
</comment>
<gene>
    <name evidence="3" type="ORF">LTR78_009877</name>
</gene>
<feature type="compositionally biased region" description="Polar residues" evidence="1">
    <location>
        <begin position="628"/>
        <end position="643"/>
    </location>
</feature>
<evidence type="ECO:0000313" key="4">
    <source>
        <dbReference type="Proteomes" id="UP001274830"/>
    </source>
</evidence>
<feature type="compositionally biased region" description="Polar residues" evidence="1">
    <location>
        <begin position="798"/>
        <end position="807"/>
    </location>
</feature>
<feature type="compositionally biased region" description="Basic and acidic residues" evidence="1">
    <location>
        <begin position="855"/>
        <end position="878"/>
    </location>
</feature>
<organism evidence="3 4">
    <name type="scientific">Recurvomyces mirabilis</name>
    <dbReference type="NCBI Taxonomy" id="574656"/>
    <lineage>
        <taxon>Eukaryota</taxon>
        <taxon>Fungi</taxon>
        <taxon>Dikarya</taxon>
        <taxon>Ascomycota</taxon>
        <taxon>Pezizomycotina</taxon>
        <taxon>Dothideomycetes</taxon>
        <taxon>Dothideomycetidae</taxon>
        <taxon>Mycosphaerellales</taxon>
        <taxon>Teratosphaeriaceae</taxon>
        <taxon>Recurvomyces</taxon>
    </lineage>
</organism>
<dbReference type="InterPro" id="IPR011022">
    <property type="entry name" value="Arrestin_C-like"/>
</dbReference>
<feature type="compositionally biased region" description="Basic and acidic residues" evidence="1">
    <location>
        <begin position="81"/>
        <end position="115"/>
    </location>
</feature>
<dbReference type="InterPro" id="IPR014752">
    <property type="entry name" value="Arrestin-like_C"/>
</dbReference>
<feature type="compositionally biased region" description="Basic and acidic residues" evidence="1">
    <location>
        <begin position="602"/>
        <end position="618"/>
    </location>
</feature>
<feature type="compositionally biased region" description="Low complexity" evidence="1">
    <location>
        <begin position="145"/>
        <end position="156"/>
    </location>
</feature>
<dbReference type="SUPFAM" id="SSF81296">
    <property type="entry name" value="E set domains"/>
    <property type="match status" value="1"/>
</dbReference>
<feature type="compositionally biased region" description="Basic and acidic residues" evidence="1">
    <location>
        <begin position="211"/>
        <end position="220"/>
    </location>
</feature>
<evidence type="ECO:0000259" key="2">
    <source>
        <dbReference type="SMART" id="SM01017"/>
    </source>
</evidence>
<dbReference type="Proteomes" id="UP001274830">
    <property type="component" value="Unassembled WGS sequence"/>
</dbReference>
<feature type="compositionally biased region" description="Basic and acidic residues" evidence="1">
    <location>
        <begin position="124"/>
        <end position="136"/>
    </location>
</feature>
<feature type="compositionally biased region" description="Polar residues" evidence="1">
    <location>
        <begin position="161"/>
        <end position="173"/>
    </location>
</feature>
<evidence type="ECO:0000256" key="1">
    <source>
        <dbReference type="SAM" id="MobiDB-lite"/>
    </source>
</evidence>
<feature type="region of interest" description="Disordered" evidence="1">
    <location>
        <begin position="762"/>
        <end position="892"/>
    </location>
</feature>
<proteinExistence type="predicted"/>
<name>A0AAE0WH67_9PEZI</name>
<dbReference type="InterPro" id="IPR014756">
    <property type="entry name" value="Ig_E-set"/>
</dbReference>
<evidence type="ECO:0000313" key="3">
    <source>
        <dbReference type="EMBL" id="KAK3670222.1"/>
    </source>
</evidence>
<feature type="domain" description="Arrestin C-terminal-like" evidence="2">
    <location>
        <begin position="435"/>
        <end position="583"/>
    </location>
</feature>